<dbReference type="RefSeq" id="WP_168450891.1">
    <property type="nucleotide sequence ID" value="NZ_JAAWWK010000004.1"/>
</dbReference>
<dbReference type="Proteomes" id="UP000765845">
    <property type="component" value="Unassembled WGS sequence"/>
</dbReference>
<organism evidence="1 2">
    <name type="scientific">Spongiibacter thalassae</name>
    <dbReference type="NCBI Taxonomy" id="2721624"/>
    <lineage>
        <taxon>Bacteria</taxon>
        <taxon>Pseudomonadati</taxon>
        <taxon>Pseudomonadota</taxon>
        <taxon>Gammaproteobacteria</taxon>
        <taxon>Cellvibrionales</taxon>
        <taxon>Spongiibacteraceae</taxon>
        <taxon>Spongiibacter</taxon>
    </lineage>
</organism>
<gene>
    <name evidence="1" type="ORF">HCU74_13250</name>
</gene>
<name>A0ABX1GGQ2_9GAMM</name>
<dbReference type="Pfam" id="PF05728">
    <property type="entry name" value="UPF0227"/>
    <property type="match status" value="1"/>
</dbReference>
<evidence type="ECO:0000313" key="2">
    <source>
        <dbReference type="Proteomes" id="UP000765845"/>
    </source>
</evidence>
<proteinExistence type="predicted"/>
<dbReference type="InterPro" id="IPR029058">
    <property type="entry name" value="AB_hydrolase_fold"/>
</dbReference>
<sequence>MSNTLIYIHGFLSSPASHKAQQTRLYAERHLPGLNVLIPDMPNTPAAAHQRLDEIISAELNKKDNQLALIGSSLGGFFCTVFGERYNLPAVLINPAVRPHTFGDAFVGEHRNPYTGVDFTVTPDDLDCLRDLHPETITPSRYWVMVQEGDETLDYRHAMDYYRECRILCEPGGDHSFQGFERHLPEVVAFLRLNS</sequence>
<protein>
    <submittedName>
        <fullName evidence="1">Esterase YqiA</fullName>
    </submittedName>
</protein>
<keyword evidence="2" id="KW-1185">Reference proteome</keyword>
<dbReference type="InterPro" id="IPR008886">
    <property type="entry name" value="UPF0227/Esterase_YqiA"/>
</dbReference>
<reference evidence="1 2" key="1">
    <citation type="submission" date="2020-04" db="EMBL/GenBank/DDBJ databases">
        <authorList>
            <person name="Yoon J."/>
        </authorList>
    </citation>
    <scope>NUCLEOTIDE SEQUENCE [LARGE SCALE GENOMIC DNA]</scope>
    <source>
        <strain evidence="1 2">KMU-166</strain>
    </source>
</reference>
<dbReference type="PANTHER" id="PTHR35602:SF3">
    <property type="entry name" value="ESTERASE YQIA"/>
    <property type="match status" value="1"/>
</dbReference>
<accession>A0ABX1GGQ2</accession>
<dbReference type="Gene3D" id="3.40.50.1820">
    <property type="entry name" value="alpha/beta hydrolase"/>
    <property type="match status" value="1"/>
</dbReference>
<comment type="caution">
    <text evidence="1">The sequence shown here is derived from an EMBL/GenBank/DDBJ whole genome shotgun (WGS) entry which is preliminary data.</text>
</comment>
<evidence type="ECO:0000313" key="1">
    <source>
        <dbReference type="EMBL" id="NKI18377.1"/>
    </source>
</evidence>
<dbReference type="SUPFAM" id="SSF53474">
    <property type="entry name" value="alpha/beta-Hydrolases"/>
    <property type="match status" value="1"/>
</dbReference>
<dbReference type="PANTHER" id="PTHR35602">
    <property type="entry name" value="ESTERASE YQIA-RELATED"/>
    <property type="match status" value="1"/>
</dbReference>
<dbReference type="EMBL" id="JAAWWK010000004">
    <property type="protein sequence ID" value="NKI18377.1"/>
    <property type="molecule type" value="Genomic_DNA"/>
</dbReference>